<keyword evidence="1" id="KW-0808">Transferase</keyword>
<dbReference type="InterPro" id="IPR041588">
    <property type="entry name" value="Integrase_H2C2"/>
</dbReference>
<dbReference type="InterPro" id="IPR050951">
    <property type="entry name" value="Retrovirus_Pol_polyprotein"/>
</dbReference>
<dbReference type="InterPro" id="IPR038269">
    <property type="entry name" value="SCAN_sf"/>
</dbReference>
<dbReference type="FunFam" id="3.30.70.270:FF:000020">
    <property type="entry name" value="Transposon Tf2-6 polyprotein-like Protein"/>
    <property type="match status" value="1"/>
</dbReference>
<feature type="domain" description="Integrase catalytic" evidence="10">
    <location>
        <begin position="721"/>
        <end position="880"/>
    </location>
</feature>
<comment type="caution">
    <text evidence="11">The sequence shown here is derived from an EMBL/GenBank/DDBJ whole genome shotgun (WGS) entry which is preliminary data.</text>
</comment>
<evidence type="ECO:0000256" key="6">
    <source>
        <dbReference type="ARBA" id="ARBA00022918"/>
    </source>
</evidence>
<evidence type="ECO:0000256" key="4">
    <source>
        <dbReference type="ARBA" id="ARBA00022759"/>
    </source>
</evidence>
<dbReference type="InterPro" id="IPR041373">
    <property type="entry name" value="RT_RNaseH"/>
</dbReference>
<evidence type="ECO:0000259" key="10">
    <source>
        <dbReference type="PROSITE" id="PS50994"/>
    </source>
</evidence>
<dbReference type="Pfam" id="PF17917">
    <property type="entry name" value="RT_RNaseH"/>
    <property type="match status" value="1"/>
</dbReference>
<dbReference type="GO" id="GO:0003676">
    <property type="term" value="F:nucleic acid binding"/>
    <property type="evidence" value="ECO:0007669"/>
    <property type="project" value="InterPro"/>
</dbReference>
<keyword evidence="7" id="KW-0175">Coiled coil</keyword>
<organism evidence="11 12">
    <name type="scientific">Littorina saxatilis</name>
    <dbReference type="NCBI Taxonomy" id="31220"/>
    <lineage>
        <taxon>Eukaryota</taxon>
        <taxon>Metazoa</taxon>
        <taxon>Spiralia</taxon>
        <taxon>Lophotrochozoa</taxon>
        <taxon>Mollusca</taxon>
        <taxon>Gastropoda</taxon>
        <taxon>Caenogastropoda</taxon>
        <taxon>Littorinimorpha</taxon>
        <taxon>Littorinoidea</taxon>
        <taxon>Littorinidae</taxon>
        <taxon>Littorina</taxon>
    </lineage>
</organism>
<evidence type="ECO:0000313" key="12">
    <source>
        <dbReference type="Proteomes" id="UP001374579"/>
    </source>
</evidence>
<name>A0AAN9BSH3_9CAEN</name>
<evidence type="ECO:0008006" key="13">
    <source>
        <dbReference type="Google" id="ProtNLM"/>
    </source>
</evidence>
<dbReference type="PANTHER" id="PTHR37984:SF5">
    <property type="entry name" value="PROTEIN NYNRIN-LIKE"/>
    <property type="match status" value="1"/>
</dbReference>
<dbReference type="PANTHER" id="PTHR37984">
    <property type="entry name" value="PROTEIN CBG26694"/>
    <property type="match status" value="1"/>
</dbReference>
<dbReference type="InterPro" id="IPR036397">
    <property type="entry name" value="RNaseH_sf"/>
</dbReference>
<dbReference type="PROSITE" id="PS50878">
    <property type="entry name" value="RT_POL"/>
    <property type="match status" value="1"/>
</dbReference>
<evidence type="ECO:0000259" key="9">
    <source>
        <dbReference type="PROSITE" id="PS50878"/>
    </source>
</evidence>
<dbReference type="GO" id="GO:0015074">
    <property type="term" value="P:DNA integration"/>
    <property type="evidence" value="ECO:0007669"/>
    <property type="project" value="InterPro"/>
</dbReference>
<dbReference type="Pfam" id="PF17921">
    <property type="entry name" value="Integrase_H2C2"/>
    <property type="match status" value="1"/>
</dbReference>
<feature type="compositionally biased region" description="Polar residues" evidence="8">
    <location>
        <begin position="369"/>
        <end position="385"/>
    </location>
</feature>
<dbReference type="FunFam" id="3.30.420.10:FF:000032">
    <property type="entry name" value="Retrovirus-related Pol polyprotein from transposon 297-like Protein"/>
    <property type="match status" value="1"/>
</dbReference>
<evidence type="ECO:0000256" key="8">
    <source>
        <dbReference type="SAM" id="MobiDB-lite"/>
    </source>
</evidence>
<dbReference type="SUPFAM" id="SSF47353">
    <property type="entry name" value="Retrovirus capsid dimerization domain-like"/>
    <property type="match status" value="1"/>
</dbReference>
<dbReference type="Gene3D" id="3.30.70.270">
    <property type="match status" value="2"/>
</dbReference>
<dbReference type="Gene3D" id="3.30.420.10">
    <property type="entry name" value="Ribonuclease H-like superfamily/Ribonuclease H"/>
    <property type="match status" value="1"/>
</dbReference>
<evidence type="ECO:0000256" key="7">
    <source>
        <dbReference type="SAM" id="Coils"/>
    </source>
</evidence>
<dbReference type="InterPro" id="IPR043502">
    <property type="entry name" value="DNA/RNA_pol_sf"/>
</dbReference>
<keyword evidence="4" id="KW-0255">Endonuclease</keyword>
<evidence type="ECO:0000256" key="2">
    <source>
        <dbReference type="ARBA" id="ARBA00022695"/>
    </source>
</evidence>
<feature type="coiled-coil region" evidence="7">
    <location>
        <begin position="54"/>
        <end position="145"/>
    </location>
</feature>
<dbReference type="InterPro" id="IPR001584">
    <property type="entry name" value="Integrase_cat-core"/>
</dbReference>
<dbReference type="GO" id="GO:0016787">
    <property type="term" value="F:hydrolase activity"/>
    <property type="evidence" value="ECO:0007669"/>
    <property type="project" value="UniProtKB-KW"/>
</dbReference>
<keyword evidence="2" id="KW-0548">Nucleotidyltransferase</keyword>
<dbReference type="CDD" id="cd09274">
    <property type="entry name" value="RNase_HI_RT_Ty3"/>
    <property type="match status" value="1"/>
</dbReference>
<dbReference type="GO" id="GO:0004519">
    <property type="term" value="F:endonuclease activity"/>
    <property type="evidence" value="ECO:0007669"/>
    <property type="project" value="UniProtKB-KW"/>
</dbReference>
<feature type="region of interest" description="Disordered" evidence="8">
    <location>
        <begin position="326"/>
        <end position="402"/>
    </location>
</feature>
<proteinExistence type="predicted"/>
<protein>
    <recommendedName>
        <fullName evidence="13">Reverse transcriptase</fullName>
    </recommendedName>
</protein>
<dbReference type="InterPro" id="IPR043128">
    <property type="entry name" value="Rev_trsase/Diguanyl_cyclase"/>
</dbReference>
<dbReference type="CDD" id="cd01647">
    <property type="entry name" value="RT_LTR"/>
    <property type="match status" value="1"/>
</dbReference>
<dbReference type="Pfam" id="PF00665">
    <property type="entry name" value="rve"/>
    <property type="match status" value="1"/>
</dbReference>
<dbReference type="InterPro" id="IPR012337">
    <property type="entry name" value="RNaseH-like_sf"/>
</dbReference>
<dbReference type="Gene3D" id="1.10.340.70">
    <property type="match status" value="1"/>
</dbReference>
<dbReference type="SUPFAM" id="SSF56672">
    <property type="entry name" value="DNA/RNA polymerases"/>
    <property type="match status" value="1"/>
</dbReference>
<gene>
    <name evidence="11" type="ORF">V1264_011289</name>
</gene>
<dbReference type="SUPFAM" id="SSF53098">
    <property type="entry name" value="Ribonuclease H-like"/>
    <property type="match status" value="1"/>
</dbReference>
<keyword evidence="6" id="KW-0695">RNA-directed DNA polymerase</keyword>
<dbReference type="CDD" id="cd06503">
    <property type="entry name" value="ATP-synt_Fo_b"/>
    <property type="match status" value="1"/>
</dbReference>
<reference evidence="11 12" key="1">
    <citation type="submission" date="2024-02" db="EMBL/GenBank/DDBJ databases">
        <title>Chromosome-scale genome assembly of the rough periwinkle Littorina saxatilis.</title>
        <authorList>
            <person name="De Jode A."/>
            <person name="Faria R."/>
            <person name="Formenti G."/>
            <person name="Sims Y."/>
            <person name="Smith T.P."/>
            <person name="Tracey A."/>
            <person name="Wood J.M.D."/>
            <person name="Zagrodzka Z.B."/>
            <person name="Johannesson K."/>
            <person name="Butlin R.K."/>
            <person name="Leder E.H."/>
        </authorList>
    </citation>
    <scope>NUCLEOTIDE SEQUENCE [LARGE SCALE GENOMIC DNA]</scope>
    <source>
        <strain evidence="11">Snail1</strain>
        <tissue evidence="11">Muscle</tissue>
    </source>
</reference>
<evidence type="ECO:0000313" key="11">
    <source>
        <dbReference type="EMBL" id="KAK7111701.1"/>
    </source>
</evidence>
<dbReference type="InterPro" id="IPR000477">
    <property type="entry name" value="RT_dom"/>
</dbReference>
<dbReference type="Proteomes" id="UP001374579">
    <property type="component" value="Unassembled WGS sequence"/>
</dbReference>
<evidence type="ECO:0000256" key="3">
    <source>
        <dbReference type="ARBA" id="ARBA00022722"/>
    </source>
</evidence>
<dbReference type="FunFam" id="1.10.340.70:FF:000001">
    <property type="entry name" value="Retrovirus-related Pol polyprotein from transposon gypsy-like Protein"/>
    <property type="match status" value="1"/>
</dbReference>
<feature type="domain" description="Reverse transcriptase" evidence="9">
    <location>
        <begin position="1119"/>
        <end position="1296"/>
    </location>
</feature>
<sequence>MASQEEVQALIAQFKVEGEALGKDGASLNKYVEDSLREERAARREALLKRENDIALQEKELAAARELKERELAEQAKIENLRQEKELAAARELKERELAEQAKIENLRQEKELAAARELKERELAEQAKIENRRLDIEEEKANREAKLRADELVEKASRNKLANRPKIPYFDDKSDDIESYLYRFDKHAASLKWSKDEKALILPTLLRGRALNYFQELPVEDTNDYAKLSAHLLKRFKCTEEGFRTQFRSCKPESGETMHVFFSRMRRYFTRWTDMAGVGTDFALLCDLVLREQILSSCASSLVTFLKEDKHTTAQTMIDAAERYREAHPSQNLAAKGSSDPLLANVGIPSGRGHSGSGGRGGHRFSKKNSQADTNPPTEQSSPDNKGGRGASQAGRGRGGQNYQRKCWWCQDTSHKLADCPKKMHTASVSVVTVEESSCSEDEQSVASVGFSGSDELPESIQTCEGTLNGSEVTVMLDSGCSTVGVRKSLVRDDQFTGKVQVCRQFSGDLVRLPIAIVSLDTPYFSGSVEACVIDNPVCDVILGRIQGCTFGCVEVTSAVQTRGQKAREERPFRPLLTAKVPQLDINAEKLSKMQRDDKTLHDLFEKVGQGKSEESSGCVVSFVVRDQLLYRKYYSKVNDEVVWQLVVPERLRESVLITAHDGLFGGHLGANSTFKRVSAFFFWPGYRQSIKDYCRSCDICQKTFPKGRVPSAPLQPLPVIEVPFSRVCIDLIGPIKPVSARGHQYALVLVDVATRYPEAVPLKSTTTEAVAEALLGIFTRTGLPDEVLSDLGTQFTSDVMREVMRLISVSQLHTTPYHPQTNGLCERFNGTLKSMVKKLMADRPKDWDRYLPFALFAYREIPQESTGYSPFELLYGRNPKGPSELLYHAWTDSSRENQQVPVSQYVQELKEVLADSVSRAQKAVQNVSKKNRSYRSQNPRMILAGKKVLVLLPTEKNKMILRWRGPFQVIKRLNQCDYVVEISPGIEKVYHVNLLREYVSRNEDVGQNPVVASLGVISGSSAVEEVDIQKVKLQSVPTVQTENVDDVVYSPDLSMQAKQKVQAVFQKHQDKMTDLPGTCDLVQHMVRIPEGTVVNVKQYPLPFESQKVVEEEVKKMLDLDVIEPSISPFSSPIVLVKKKDGSTRFCIDFRHLNKITEFDAEPIPDPEVLFASLQGRQHFTKIDLAKGYWQIPMAESDRAKTAFRTPQGLYQFKKMPFGMSTAPSTFARMMKMLDLDRFKSVHFFDDVLVATEDWCEHLEALDGLLTELGKHGLTVRPSKVEAGFDSIEFLGHIVGEGSMRPVPSKVSKILNVSVPTTKKQVRSLVGLISFYRRYVPSFASIVSPLVELTKKNQPNKVRWSKECQMAFDRVKEILSSEPLVRLPDFSRPFTVRSDASSTGIGAALMQPDDDDVLHPVLYASRKLLERETRYSTVERECLALVWAVDKFHRYLFGSHFFVETDHRPLTYLRQSKTANGRLLRWALSLQEYSFTVVPIPGVRNFEADVLSRLTK</sequence>
<dbReference type="Pfam" id="PF00078">
    <property type="entry name" value="RVT_1"/>
    <property type="match status" value="1"/>
</dbReference>
<dbReference type="PROSITE" id="PS50994">
    <property type="entry name" value="INTEGRASE"/>
    <property type="match status" value="1"/>
</dbReference>
<dbReference type="FunFam" id="3.10.20.370:FF:000001">
    <property type="entry name" value="Retrovirus-related Pol polyprotein from transposon 17.6-like protein"/>
    <property type="match status" value="1"/>
</dbReference>
<evidence type="ECO:0000256" key="5">
    <source>
        <dbReference type="ARBA" id="ARBA00022801"/>
    </source>
</evidence>
<keyword evidence="3" id="KW-0540">Nuclease</keyword>
<dbReference type="Gene3D" id="1.10.4020.10">
    <property type="entry name" value="DNA breaking-rejoining enzymes"/>
    <property type="match status" value="1"/>
</dbReference>
<dbReference type="Gene3D" id="3.10.10.10">
    <property type="entry name" value="HIV Type 1 Reverse Transcriptase, subunit A, domain 1"/>
    <property type="match status" value="1"/>
</dbReference>
<dbReference type="GO" id="GO:0003964">
    <property type="term" value="F:RNA-directed DNA polymerase activity"/>
    <property type="evidence" value="ECO:0007669"/>
    <property type="project" value="UniProtKB-KW"/>
</dbReference>
<keyword evidence="5" id="KW-0378">Hydrolase</keyword>
<keyword evidence="12" id="KW-1185">Reference proteome</keyword>
<dbReference type="EMBL" id="JBAMIC010000002">
    <property type="protein sequence ID" value="KAK7111701.1"/>
    <property type="molecule type" value="Genomic_DNA"/>
</dbReference>
<accession>A0AAN9BSH3</accession>
<evidence type="ECO:0000256" key="1">
    <source>
        <dbReference type="ARBA" id="ARBA00022679"/>
    </source>
</evidence>